<dbReference type="OrthoDB" id="4509678at2"/>
<protein>
    <recommendedName>
        <fullName evidence="3">Predicted hydrolase N-terminal domain-containing protein</fullName>
    </recommendedName>
</protein>
<feature type="coiled-coil region" evidence="1">
    <location>
        <begin position="113"/>
        <end position="140"/>
    </location>
</feature>
<dbReference type="RefSeq" id="WP_085082295.1">
    <property type="nucleotide sequence ID" value="NZ_BLKV01000002.1"/>
</dbReference>
<dbReference type="InterPro" id="IPR054469">
    <property type="entry name" value="Pred_hydrolase_N"/>
</dbReference>
<keyword evidence="1" id="KW-0175">Coiled coil</keyword>
<keyword evidence="5" id="KW-1185">Reference proteome</keyword>
<feature type="domain" description="Predicted hydrolase N-terminal" evidence="3">
    <location>
        <begin position="1"/>
        <end position="180"/>
    </location>
</feature>
<sequence>MQLQHINLALLIGAAGGDPWQVNNTLQSGDPVVIDGLARAFHDAGACTAESSAAFAQARQRFQAAWNRQNGEHPITDSAEVQRATDTLHLQQTQLSAIGTDLETIAAALAQAQKSAAAKINALEIQLQDIDNRIGRYQQAQLDTSELEQVAIDDTAGILHQVEKLRDDYATVLQDATSKLLSDGYDPAPLHGYDGAGQPTQNQQADQAADTYGTTRRDRDQELAGSPGEMTPEKAAAAARLRDYATVTDPAADSEAQRLAGERLDDYRMANFIGPLPMDRTMGGDARTRAQTRLELQKDLEKGMADGRAFTPNQATQLLDTAEQNARVTVARQAIEALVRNAGMSRTGATQLVGDIARGRVGHILRDVTDAAGISTSADTAALNAFADQVPTGKHWAPGVAYSAEDIAAIKNFSKHMGFAGTALGVGTGFYDVFVDHQPLVDVAATNAAGIGGGIAGAELGASVGALAGPVGAFVGAMAGGVAGSVYGVKAMENLPRAGNKLTHVLRTD</sequence>
<feature type="compositionally biased region" description="Low complexity" evidence="2">
    <location>
        <begin position="196"/>
        <end position="209"/>
    </location>
</feature>
<dbReference type="AlphaFoldDB" id="A0A7I9XLP4"/>
<comment type="caution">
    <text evidence="4">The sequence shown here is derived from an EMBL/GenBank/DDBJ whole genome shotgun (WGS) entry which is preliminary data.</text>
</comment>
<evidence type="ECO:0000256" key="2">
    <source>
        <dbReference type="SAM" id="MobiDB-lite"/>
    </source>
</evidence>
<proteinExistence type="predicted"/>
<evidence type="ECO:0000313" key="5">
    <source>
        <dbReference type="Proteomes" id="UP000465263"/>
    </source>
</evidence>
<evidence type="ECO:0000313" key="4">
    <source>
        <dbReference type="EMBL" id="GFG70893.1"/>
    </source>
</evidence>
<accession>A0A7I9XLP4</accession>
<feature type="region of interest" description="Disordered" evidence="2">
    <location>
        <begin position="184"/>
        <end position="233"/>
    </location>
</feature>
<organism evidence="4 5">
    <name type="scientific">Mycolicibacter senuensis</name>
    <dbReference type="NCBI Taxonomy" id="386913"/>
    <lineage>
        <taxon>Bacteria</taxon>
        <taxon>Bacillati</taxon>
        <taxon>Actinomycetota</taxon>
        <taxon>Actinomycetes</taxon>
        <taxon>Mycobacteriales</taxon>
        <taxon>Mycobacteriaceae</taxon>
        <taxon>Mycolicibacter</taxon>
    </lineage>
</organism>
<dbReference type="Pfam" id="PF22905">
    <property type="entry name" value="Hydro_N_hd"/>
    <property type="match status" value="1"/>
</dbReference>
<reference evidence="4 5" key="1">
    <citation type="journal article" date="2019" name="Emerg. Microbes Infect.">
        <title>Comprehensive subspecies identification of 175 nontuberculous mycobacteria species based on 7547 genomic profiles.</title>
        <authorList>
            <person name="Matsumoto Y."/>
            <person name="Kinjo T."/>
            <person name="Motooka D."/>
            <person name="Nabeya D."/>
            <person name="Jung N."/>
            <person name="Uechi K."/>
            <person name="Horii T."/>
            <person name="Iida T."/>
            <person name="Fujita J."/>
            <person name="Nakamura S."/>
        </authorList>
    </citation>
    <scope>NUCLEOTIDE SEQUENCE [LARGE SCALE GENOMIC DNA]</scope>
    <source>
        <strain evidence="4 5">JCM 16017</strain>
    </source>
</reference>
<gene>
    <name evidence="4" type="ORF">MSEN_26130</name>
</gene>
<dbReference type="Proteomes" id="UP000465263">
    <property type="component" value="Unassembled WGS sequence"/>
</dbReference>
<evidence type="ECO:0000256" key="1">
    <source>
        <dbReference type="SAM" id="Coils"/>
    </source>
</evidence>
<dbReference type="EMBL" id="BLKV01000002">
    <property type="protein sequence ID" value="GFG70893.1"/>
    <property type="molecule type" value="Genomic_DNA"/>
</dbReference>
<evidence type="ECO:0000259" key="3">
    <source>
        <dbReference type="Pfam" id="PF22905"/>
    </source>
</evidence>
<name>A0A7I9XLP4_9MYCO</name>